<sequence length="347" mass="38310">MSTADRYTPAGAAVQETSAAEHEGAIHSRRHVSRIPRSYRNSLFRHASGPAPHHRATNAVQLEHLLHGAKSPTHAPGKHDERGQPQHQQKHKQQQPQDQNQHQRRRQKQRPSPEHPQRGPHRPVRTLRWHVAHAARDLPTAQTGALSRWPDQREGNHGDSRDQNRDEQRPGAMRKRVLALGRINTAGRTELQTVAARTHDQPLVYVDAMREALIRQRCAGHDPHAVTEDVLKARTLALDYTKTGYDDLQGFLRDFLRFSAGSGATGALTPLCAFHDLRTSSPTLRQRSLSQHNALGMSRWRVADGSATGAIAPENESRRGTSHAQAFDNDSSAAAGVPRGSGSGPAS</sequence>
<dbReference type="RefSeq" id="WP_408148665.1">
    <property type="nucleotide sequence ID" value="NZ_JAQQCJ010000034.1"/>
</dbReference>
<reference evidence="2 3" key="1">
    <citation type="journal article" date="2024" name="Chem. Sci.">
        <title>Discovery of megapolipeptins by genome mining of a Burkholderiales bacteria collection.</title>
        <authorList>
            <person name="Paulo B.S."/>
            <person name="Recchia M.J.J."/>
            <person name="Lee S."/>
            <person name="Fergusson C.H."/>
            <person name="Romanowski S.B."/>
            <person name="Hernandez A."/>
            <person name="Krull N."/>
            <person name="Liu D.Y."/>
            <person name="Cavanagh H."/>
            <person name="Bos A."/>
            <person name="Gray C.A."/>
            <person name="Murphy B.T."/>
            <person name="Linington R.G."/>
            <person name="Eustaquio A.S."/>
        </authorList>
    </citation>
    <scope>NUCLEOTIDE SEQUENCE [LARGE SCALE GENOMIC DNA]</scope>
    <source>
        <strain evidence="2 3">RL17-350-BIC-E</strain>
    </source>
</reference>
<proteinExistence type="predicted"/>
<feature type="region of interest" description="Disordered" evidence="1">
    <location>
        <begin position="307"/>
        <end position="347"/>
    </location>
</feature>
<feature type="region of interest" description="Disordered" evidence="1">
    <location>
        <begin position="1"/>
        <end position="34"/>
    </location>
</feature>
<accession>A0ABW9EPN0</accession>
<feature type="compositionally biased region" description="Basic and acidic residues" evidence="1">
    <location>
        <begin position="150"/>
        <end position="169"/>
    </location>
</feature>
<evidence type="ECO:0000256" key="1">
    <source>
        <dbReference type="SAM" id="MobiDB-lite"/>
    </source>
</evidence>
<dbReference type="Proteomes" id="UP001629392">
    <property type="component" value="Unassembled WGS sequence"/>
</dbReference>
<organism evidence="2 3">
    <name type="scientific">Paraburkholderia strydomiana</name>
    <dbReference type="NCBI Taxonomy" id="1245417"/>
    <lineage>
        <taxon>Bacteria</taxon>
        <taxon>Pseudomonadati</taxon>
        <taxon>Pseudomonadota</taxon>
        <taxon>Betaproteobacteria</taxon>
        <taxon>Burkholderiales</taxon>
        <taxon>Burkholderiaceae</taxon>
        <taxon>Paraburkholderia</taxon>
    </lineage>
</organism>
<evidence type="ECO:0000313" key="3">
    <source>
        <dbReference type="Proteomes" id="UP001629392"/>
    </source>
</evidence>
<gene>
    <name evidence="2" type="ORF">PQQ73_32665</name>
</gene>
<protein>
    <submittedName>
        <fullName evidence="2">Uncharacterized protein</fullName>
    </submittedName>
</protein>
<feature type="compositionally biased region" description="Polar residues" evidence="1">
    <location>
        <begin position="322"/>
        <end position="332"/>
    </location>
</feature>
<comment type="caution">
    <text evidence="2">The sequence shown here is derived from an EMBL/GenBank/DDBJ whole genome shotgun (WGS) entry which is preliminary data.</text>
</comment>
<feature type="region of interest" description="Disordered" evidence="1">
    <location>
        <begin position="136"/>
        <end position="172"/>
    </location>
</feature>
<name>A0ABW9EPN0_9BURK</name>
<dbReference type="EMBL" id="JAQQCL010000038">
    <property type="protein sequence ID" value="MFM0721065.1"/>
    <property type="molecule type" value="Genomic_DNA"/>
</dbReference>
<feature type="region of interest" description="Disordered" evidence="1">
    <location>
        <begin position="69"/>
        <end position="124"/>
    </location>
</feature>
<evidence type="ECO:0000313" key="2">
    <source>
        <dbReference type="EMBL" id="MFM0721065.1"/>
    </source>
</evidence>
<keyword evidence="3" id="KW-1185">Reference proteome</keyword>